<name>A0A672K2V7_SINGR</name>
<dbReference type="Proteomes" id="UP000472262">
    <property type="component" value="Unassembled WGS sequence"/>
</dbReference>
<sequence>EEVKPTKIEKSYVPKITGSVKGKFAEMEKQRQEEERKRTGEERKKRAAQEAIEKAKIQRELAKKAEEVSQCVMITGCGYRRMLLMRLWQSAALSGLLLENLHQKFLQWGHCICVIIIINYLSRSQDDEDTQDTKEEKEEFRPGKLRLSFEELERQRLEEEHKRVEEERKRRIEEERKAFAEARKSMVVNSDDDILLAMINSDGAKPGKLAISFEDLERQRREEEQKRKEEEAKQRLEEEKRLFAEARKNMVGPCMRTYLKRF</sequence>
<protein>
    <recommendedName>
        <fullName evidence="5">Nexilin (F actin binding protein)</fullName>
    </recommendedName>
</protein>
<dbReference type="InParanoid" id="A0A672K2V7"/>
<keyword evidence="1" id="KW-0175">Coiled coil</keyword>
<dbReference type="Ensembl" id="ENSSGRT00000003753.1">
    <property type="protein sequence ID" value="ENSSGRP00000003448.1"/>
    <property type="gene ID" value="ENSSGRG00000002171.1"/>
</dbReference>
<feature type="region of interest" description="Disordered" evidence="2">
    <location>
        <begin position="24"/>
        <end position="47"/>
    </location>
</feature>
<reference evidence="3" key="1">
    <citation type="submission" date="2025-08" db="UniProtKB">
        <authorList>
            <consortium name="Ensembl"/>
        </authorList>
    </citation>
    <scope>IDENTIFICATION</scope>
</reference>
<feature type="coiled-coil region" evidence="1">
    <location>
        <begin position="213"/>
        <end position="249"/>
    </location>
</feature>
<dbReference type="AlphaFoldDB" id="A0A672K2V7"/>
<accession>A0A672K2V7</accession>
<organism evidence="3 4">
    <name type="scientific">Sinocyclocheilus grahami</name>
    <name type="common">Dianchi golden-line fish</name>
    <name type="synonym">Barbus grahami</name>
    <dbReference type="NCBI Taxonomy" id="75366"/>
    <lineage>
        <taxon>Eukaryota</taxon>
        <taxon>Metazoa</taxon>
        <taxon>Chordata</taxon>
        <taxon>Craniata</taxon>
        <taxon>Vertebrata</taxon>
        <taxon>Euteleostomi</taxon>
        <taxon>Actinopterygii</taxon>
        <taxon>Neopterygii</taxon>
        <taxon>Teleostei</taxon>
        <taxon>Ostariophysi</taxon>
        <taxon>Cypriniformes</taxon>
        <taxon>Cyprinidae</taxon>
        <taxon>Cyprininae</taxon>
        <taxon>Sinocyclocheilus</taxon>
    </lineage>
</organism>
<evidence type="ECO:0000256" key="1">
    <source>
        <dbReference type="SAM" id="Coils"/>
    </source>
</evidence>
<proteinExistence type="predicted"/>
<reference evidence="3" key="2">
    <citation type="submission" date="2025-09" db="UniProtKB">
        <authorList>
            <consortium name="Ensembl"/>
        </authorList>
    </citation>
    <scope>IDENTIFICATION</scope>
</reference>
<feature type="coiled-coil region" evidence="1">
    <location>
        <begin position="147"/>
        <end position="183"/>
    </location>
</feature>
<evidence type="ECO:0000256" key="2">
    <source>
        <dbReference type="SAM" id="MobiDB-lite"/>
    </source>
</evidence>
<evidence type="ECO:0000313" key="3">
    <source>
        <dbReference type="Ensembl" id="ENSSGRP00000003448.1"/>
    </source>
</evidence>
<keyword evidence="4" id="KW-1185">Reference proteome</keyword>
<evidence type="ECO:0000313" key="4">
    <source>
        <dbReference type="Proteomes" id="UP000472262"/>
    </source>
</evidence>
<dbReference type="OMA" id="GHCICVI"/>
<evidence type="ECO:0008006" key="5">
    <source>
        <dbReference type="Google" id="ProtNLM"/>
    </source>
</evidence>